<keyword evidence="2" id="KW-0812">Transmembrane</keyword>
<accession>A0A4V3XC84</accession>
<reference evidence="4 5" key="1">
    <citation type="submission" date="2019-02" db="EMBL/GenBank/DDBJ databases">
        <title>Genome sequencing of the rare red list fungi Phellinidium pouzarii.</title>
        <authorList>
            <person name="Buettner E."/>
            <person name="Kellner H."/>
        </authorList>
    </citation>
    <scope>NUCLEOTIDE SEQUENCE [LARGE SCALE GENOMIC DNA]</scope>
    <source>
        <strain evidence="4 5">DSM 108285</strain>
    </source>
</reference>
<name>A0A4V3XC84_9AGAM</name>
<comment type="caution">
    <text evidence="4">The sequence shown here is derived from an EMBL/GenBank/DDBJ whole genome shotgun (WGS) entry which is preliminary data.</text>
</comment>
<dbReference type="PANTHER" id="PTHR48081:SF8">
    <property type="entry name" value="ALPHA_BETA HYDROLASE FOLD-3 DOMAIN-CONTAINING PROTEIN-RELATED"/>
    <property type="match status" value="1"/>
</dbReference>
<dbReference type="Gene3D" id="3.40.50.1820">
    <property type="entry name" value="alpha/beta hydrolase"/>
    <property type="match status" value="1"/>
</dbReference>
<keyword evidence="2" id="KW-0472">Membrane</keyword>
<organism evidence="4 5">
    <name type="scientific">Phellinidium pouzarii</name>
    <dbReference type="NCBI Taxonomy" id="167371"/>
    <lineage>
        <taxon>Eukaryota</taxon>
        <taxon>Fungi</taxon>
        <taxon>Dikarya</taxon>
        <taxon>Basidiomycota</taxon>
        <taxon>Agaricomycotina</taxon>
        <taxon>Agaricomycetes</taxon>
        <taxon>Hymenochaetales</taxon>
        <taxon>Hymenochaetaceae</taxon>
        <taxon>Phellinidium</taxon>
    </lineage>
</organism>
<evidence type="ECO:0000313" key="5">
    <source>
        <dbReference type="Proteomes" id="UP000308199"/>
    </source>
</evidence>
<dbReference type="InterPro" id="IPR029058">
    <property type="entry name" value="AB_hydrolase_fold"/>
</dbReference>
<protein>
    <recommendedName>
        <fullName evidence="3">Alpha/beta hydrolase fold-3 domain-containing protein</fullName>
    </recommendedName>
</protein>
<keyword evidence="5" id="KW-1185">Reference proteome</keyword>
<gene>
    <name evidence="4" type="ORF">EW145_g5202</name>
</gene>
<feature type="transmembrane region" description="Helical" evidence="2">
    <location>
        <begin position="256"/>
        <end position="275"/>
    </location>
</feature>
<feature type="domain" description="Alpha/beta hydrolase fold-3" evidence="3">
    <location>
        <begin position="327"/>
        <end position="524"/>
    </location>
</feature>
<dbReference type="AlphaFoldDB" id="A0A4V3XC84"/>
<dbReference type="EMBL" id="SGPK01000304">
    <property type="protein sequence ID" value="THH04883.1"/>
    <property type="molecule type" value="Genomic_DNA"/>
</dbReference>
<dbReference type="InterPro" id="IPR050300">
    <property type="entry name" value="GDXG_lipolytic_enzyme"/>
</dbReference>
<evidence type="ECO:0000256" key="2">
    <source>
        <dbReference type="SAM" id="Phobius"/>
    </source>
</evidence>
<evidence type="ECO:0000259" key="3">
    <source>
        <dbReference type="Pfam" id="PF07859"/>
    </source>
</evidence>
<dbReference type="SUPFAM" id="SSF53474">
    <property type="entry name" value="alpha/beta-Hydrolases"/>
    <property type="match status" value="1"/>
</dbReference>
<dbReference type="Pfam" id="PF07859">
    <property type="entry name" value="Abhydrolase_3"/>
    <property type="match status" value="1"/>
</dbReference>
<proteinExistence type="predicted"/>
<keyword evidence="2" id="KW-1133">Transmembrane helix</keyword>
<dbReference type="InterPro" id="IPR013094">
    <property type="entry name" value="AB_hydrolase_3"/>
</dbReference>
<sequence>MIEHRLLSDRDALDLEQDVERESGDFDARSRGLVRAEELGVHGVRTRELVHVLQKNLRAAKTKSKKNLCDLVDGAPAGLDDNLEVGECLFCLCLDLALDNLHRRRVHRHAAGHEDEVPGLDCLRVGADGARGLCSKGKVRVRPSKIGFREGQRSLDEETTESDMVRFCDRFSTLENGGASRGVLKVKAKARRLGCRNCALAAISHIARLKVQARLCDSAIFGLLVPMTSGLAIWLLQVTTAMISTPFEWTYFVSELVAFCCQLPFIPLLFVFRLLDVRIGILPKSASTRYARTIQMPSSKNTWRRISVHVYEPPMYEPGRTPLPVHVNFHGSGFVLPCHGSDAELCAYWAMTLGCIVLDADYAKAPLYPHPSAIDDALDVLAYVVSQPDVFDLSKLTLGGFSAGANVAILAALQAPKDVVDIKAIVAWYPPTNLARVGVAKAATWSILSWIHKALRQSYLPPGINREDAYVSPLFAQSSLFPPITLIVGEDDKLLMDSVDLANKLTADGKDCVLYTVPGANHAWERFVKVGTPLWTARKDALDLVEKRLRESVNL</sequence>
<dbReference type="Proteomes" id="UP000308199">
    <property type="component" value="Unassembled WGS sequence"/>
</dbReference>
<dbReference type="OrthoDB" id="408631at2759"/>
<dbReference type="PANTHER" id="PTHR48081">
    <property type="entry name" value="AB HYDROLASE SUPERFAMILY PROTEIN C4A8.06C"/>
    <property type="match status" value="1"/>
</dbReference>
<evidence type="ECO:0000256" key="1">
    <source>
        <dbReference type="ARBA" id="ARBA00022801"/>
    </source>
</evidence>
<keyword evidence="1" id="KW-0378">Hydrolase</keyword>
<dbReference type="GO" id="GO:0016787">
    <property type="term" value="F:hydrolase activity"/>
    <property type="evidence" value="ECO:0007669"/>
    <property type="project" value="UniProtKB-KW"/>
</dbReference>
<feature type="transmembrane region" description="Helical" evidence="2">
    <location>
        <begin position="215"/>
        <end position="236"/>
    </location>
</feature>
<evidence type="ECO:0000313" key="4">
    <source>
        <dbReference type="EMBL" id="THH04883.1"/>
    </source>
</evidence>